<name>A0A562VG53_9BACT</name>
<dbReference type="RefSeq" id="WP_145024717.1">
    <property type="nucleotide sequence ID" value="NZ_VLLN01000025.1"/>
</dbReference>
<sequence>MLLSEYQAQLATVIDHFAHTDLIVSSQLSIDARTPKMGIVSGALEFVDGARLEFNEYIDLRFRPERLNYVYHCQDIDSHLIFRYDNAAHKPALPFTCHKHTAKGEVNAADPPELSDVLDEIMERFSP</sequence>
<evidence type="ECO:0000313" key="2">
    <source>
        <dbReference type="Proteomes" id="UP000319449"/>
    </source>
</evidence>
<keyword evidence="2" id="KW-1185">Reference proteome</keyword>
<accession>A0A562VG53</accession>
<protein>
    <submittedName>
        <fullName evidence="1">Uncharacterized protein</fullName>
    </submittedName>
</protein>
<evidence type="ECO:0000313" key="1">
    <source>
        <dbReference type="EMBL" id="TWJ16697.1"/>
    </source>
</evidence>
<dbReference type="OrthoDB" id="572460at2"/>
<reference evidence="1 2" key="1">
    <citation type="submission" date="2019-07" db="EMBL/GenBank/DDBJ databases">
        <title>Genomic Encyclopedia of Archaeal and Bacterial Type Strains, Phase II (KMG-II): from individual species to whole genera.</title>
        <authorList>
            <person name="Goeker M."/>
        </authorList>
    </citation>
    <scope>NUCLEOTIDE SEQUENCE [LARGE SCALE GENOMIC DNA]</scope>
    <source>
        <strain evidence="1 2">ATCC BAA-1139</strain>
    </source>
</reference>
<dbReference type="Pfam" id="PF20126">
    <property type="entry name" value="TumE"/>
    <property type="match status" value="1"/>
</dbReference>
<organism evidence="1 2">
    <name type="scientific">Geobacter argillaceus</name>
    <dbReference type="NCBI Taxonomy" id="345631"/>
    <lineage>
        <taxon>Bacteria</taxon>
        <taxon>Pseudomonadati</taxon>
        <taxon>Thermodesulfobacteriota</taxon>
        <taxon>Desulfuromonadia</taxon>
        <taxon>Geobacterales</taxon>
        <taxon>Geobacteraceae</taxon>
        <taxon>Geobacter</taxon>
    </lineage>
</organism>
<proteinExistence type="predicted"/>
<dbReference type="AlphaFoldDB" id="A0A562VG53"/>
<dbReference type="Proteomes" id="UP000319449">
    <property type="component" value="Unassembled WGS sequence"/>
</dbReference>
<gene>
    <name evidence="1" type="ORF">JN12_03269</name>
</gene>
<dbReference type="EMBL" id="VLLN01000025">
    <property type="protein sequence ID" value="TWJ16697.1"/>
    <property type="molecule type" value="Genomic_DNA"/>
</dbReference>
<comment type="caution">
    <text evidence="1">The sequence shown here is derived from an EMBL/GenBank/DDBJ whole genome shotgun (WGS) entry which is preliminary data.</text>
</comment>
<dbReference type="InterPro" id="IPR045397">
    <property type="entry name" value="TumE-like"/>
</dbReference>